<dbReference type="OrthoDB" id="5390672at2759"/>
<feature type="region of interest" description="Disordered" evidence="1">
    <location>
        <begin position="107"/>
        <end position="166"/>
    </location>
</feature>
<feature type="compositionally biased region" description="Basic residues" evidence="1">
    <location>
        <begin position="138"/>
        <end position="150"/>
    </location>
</feature>
<organism evidence="3 4">
    <name type="scientific">Thelohanellus kitauei</name>
    <name type="common">Myxosporean</name>
    <dbReference type="NCBI Taxonomy" id="669202"/>
    <lineage>
        <taxon>Eukaryota</taxon>
        <taxon>Metazoa</taxon>
        <taxon>Cnidaria</taxon>
        <taxon>Myxozoa</taxon>
        <taxon>Myxosporea</taxon>
        <taxon>Bivalvulida</taxon>
        <taxon>Platysporina</taxon>
        <taxon>Myxobolidae</taxon>
        <taxon>Thelohanellus</taxon>
    </lineage>
</organism>
<name>A0A0C2N5V6_THEKT</name>
<dbReference type="InterPro" id="IPR019315">
    <property type="entry name" value="MMTA2_N"/>
</dbReference>
<proteinExistence type="predicted"/>
<dbReference type="Pfam" id="PF10159">
    <property type="entry name" value="MMtag"/>
    <property type="match status" value="1"/>
</dbReference>
<comment type="caution">
    <text evidence="3">The sequence shown here is derived from an EMBL/GenBank/DDBJ whole genome shotgun (WGS) entry which is preliminary data.</text>
</comment>
<feature type="region of interest" description="Disordered" evidence="1">
    <location>
        <begin position="64"/>
        <end position="86"/>
    </location>
</feature>
<sequence length="166" mass="19040">MGHYGHYNIKYMFKTFSDIDDPIRGGVRGGRELFSWEQVKLDRDRENYLGHSVKAPVGRSQGGPDFLWYEKGSKKQPKSTAPSERKKVIEMERQAMAKALNQSYSIDSKPVLTPSHPLVATPLVKSKSTVKTMDNSHRSKVKKSKSKKHSKQECKKRNNKSMRSHY</sequence>
<dbReference type="EMBL" id="JWZT01000067">
    <property type="protein sequence ID" value="KII75031.1"/>
    <property type="molecule type" value="Genomic_DNA"/>
</dbReference>
<dbReference type="PANTHER" id="PTHR14580">
    <property type="entry name" value="MULTIPLE MYELOMA TUMOR-ASSOCIATED PROTEIN 2 FAMILY MEMBER"/>
    <property type="match status" value="1"/>
</dbReference>
<dbReference type="AlphaFoldDB" id="A0A0C2N5V6"/>
<keyword evidence="4" id="KW-1185">Reference proteome</keyword>
<dbReference type="PANTHER" id="PTHR14580:SF0">
    <property type="entry name" value="MULTIPLE MYELOMA TUMOR-ASSOCIATED PROTEIN 2"/>
    <property type="match status" value="1"/>
</dbReference>
<gene>
    <name evidence="3" type="ORF">RF11_15818</name>
</gene>
<dbReference type="Proteomes" id="UP000031668">
    <property type="component" value="Unassembled WGS sequence"/>
</dbReference>
<feature type="domain" description="Multiple myeloma tumor-associated protein 2-like N-terminal" evidence="2">
    <location>
        <begin position="26"/>
        <end position="100"/>
    </location>
</feature>
<evidence type="ECO:0000256" key="1">
    <source>
        <dbReference type="SAM" id="MobiDB-lite"/>
    </source>
</evidence>
<reference evidence="3 4" key="1">
    <citation type="journal article" date="2014" name="Genome Biol. Evol.">
        <title>The genome of the myxosporean Thelohanellus kitauei shows adaptations to nutrient acquisition within its fish host.</title>
        <authorList>
            <person name="Yang Y."/>
            <person name="Xiong J."/>
            <person name="Zhou Z."/>
            <person name="Huo F."/>
            <person name="Miao W."/>
            <person name="Ran C."/>
            <person name="Liu Y."/>
            <person name="Zhang J."/>
            <person name="Feng J."/>
            <person name="Wang M."/>
            <person name="Wang M."/>
            <person name="Wang L."/>
            <person name="Yao B."/>
        </authorList>
    </citation>
    <scope>NUCLEOTIDE SEQUENCE [LARGE SCALE GENOMIC DNA]</scope>
    <source>
        <strain evidence="3">Wuqing</strain>
    </source>
</reference>
<evidence type="ECO:0000259" key="2">
    <source>
        <dbReference type="Pfam" id="PF10159"/>
    </source>
</evidence>
<evidence type="ECO:0000313" key="3">
    <source>
        <dbReference type="EMBL" id="KII75031.1"/>
    </source>
</evidence>
<evidence type="ECO:0000313" key="4">
    <source>
        <dbReference type="Proteomes" id="UP000031668"/>
    </source>
</evidence>
<accession>A0A0C2N5V6</accession>
<protein>
    <submittedName>
        <fullName evidence="3">Multiple myeloma tumor-associated protein 2</fullName>
    </submittedName>
</protein>
<dbReference type="InterPro" id="IPR039207">
    <property type="entry name" value="MMTAG2-like"/>
</dbReference>
<feature type="compositionally biased region" description="Basic residues" evidence="1">
    <location>
        <begin position="157"/>
        <end position="166"/>
    </location>
</feature>